<evidence type="ECO:0000259" key="21">
    <source>
        <dbReference type="PROSITE" id="PS51387"/>
    </source>
</evidence>
<dbReference type="InterPro" id="IPR005758">
    <property type="entry name" value="UDP-N-AcMur_Ala_ligase_MurC"/>
</dbReference>
<keyword evidence="8 20" id="KW-0285">Flavoprotein</keyword>
<dbReference type="InterPro" id="IPR016169">
    <property type="entry name" value="FAD-bd_PCMH_sub2"/>
</dbReference>
<evidence type="ECO:0000256" key="18">
    <source>
        <dbReference type="ARBA" id="ARBA00047833"/>
    </source>
</evidence>
<dbReference type="EC" id="1.3.1.98" evidence="20"/>
<feature type="active site" evidence="20">
    <location>
        <position position="773"/>
    </location>
</feature>
<dbReference type="GO" id="GO:0005737">
    <property type="term" value="C:cytoplasm"/>
    <property type="evidence" value="ECO:0007669"/>
    <property type="project" value="UniProtKB-SubCell"/>
</dbReference>
<dbReference type="GO" id="GO:0008763">
    <property type="term" value="F:UDP-N-acetylmuramate-L-alanine ligase activity"/>
    <property type="evidence" value="ECO:0007669"/>
    <property type="project" value="UniProtKB-UniRule"/>
</dbReference>
<dbReference type="NCBIfam" id="TIGR01082">
    <property type="entry name" value="murC"/>
    <property type="match status" value="1"/>
</dbReference>
<organism evidence="22 23">
    <name type="scientific">Candidatus Roizmanbacteria bacterium CG_4_8_14_3_um_filter_36_10</name>
    <dbReference type="NCBI Taxonomy" id="1974834"/>
    <lineage>
        <taxon>Bacteria</taxon>
        <taxon>Candidatus Roizmaniibacteriota</taxon>
    </lineage>
</organism>
<reference evidence="23" key="1">
    <citation type="submission" date="2017-09" db="EMBL/GenBank/DDBJ databases">
        <title>Depth-based differentiation of microbial function through sediment-hosted aquifers and enrichment of novel symbionts in the deep terrestrial subsurface.</title>
        <authorList>
            <person name="Probst A.J."/>
            <person name="Ladd B."/>
            <person name="Jarett J.K."/>
            <person name="Geller-Mcgrath D.E."/>
            <person name="Sieber C.M.K."/>
            <person name="Emerson J.B."/>
            <person name="Anantharaman K."/>
            <person name="Thomas B.C."/>
            <person name="Malmstrom R."/>
            <person name="Stieglmeier M."/>
            <person name="Klingl A."/>
            <person name="Woyke T."/>
            <person name="Ryan C.M."/>
            <person name="Banfield J.F."/>
        </authorList>
    </citation>
    <scope>NUCLEOTIDE SEQUENCE [LARGE SCALE GENOMIC DNA]</scope>
</reference>
<evidence type="ECO:0000256" key="14">
    <source>
        <dbReference type="ARBA" id="ARBA00022984"/>
    </source>
</evidence>
<dbReference type="SUPFAM" id="SSF53244">
    <property type="entry name" value="MurD-like peptide ligases, peptide-binding domain"/>
    <property type="match status" value="1"/>
</dbReference>
<dbReference type="Gene3D" id="3.40.1190.10">
    <property type="entry name" value="Mur-like, catalytic domain"/>
    <property type="match status" value="1"/>
</dbReference>
<dbReference type="Pfam" id="PF02875">
    <property type="entry name" value="Mur_ligase_C"/>
    <property type="match status" value="1"/>
</dbReference>
<accession>A0A2M8GM60</accession>
<proteinExistence type="inferred from homology"/>
<comment type="subcellular location">
    <subcellularLocation>
        <location evidence="3 20">Cytoplasm</location>
    </subcellularLocation>
</comment>
<evidence type="ECO:0000256" key="20">
    <source>
        <dbReference type="HAMAP-Rule" id="MF_00037"/>
    </source>
</evidence>
<feature type="active site" description="Proton donor" evidence="20">
    <location>
        <position position="703"/>
    </location>
</feature>
<evidence type="ECO:0000256" key="3">
    <source>
        <dbReference type="ARBA" id="ARBA00004496"/>
    </source>
</evidence>
<dbReference type="SUPFAM" id="SSF53623">
    <property type="entry name" value="MurD-like peptide ligases, catalytic domain"/>
    <property type="match status" value="1"/>
</dbReference>
<evidence type="ECO:0000256" key="5">
    <source>
        <dbReference type="ARBA" id="ARBA00022490"/>
    </source>
</evidence>
<dbReference type="Pfam" id="PF01565">
    <property type="entry name" value="FAD_binding_4"/>
    <property type="match status" value="1"/>
</dbReference>
<protein>
    <recommendedName>
        <fullName evidence="20">UDP-N-acetylenolpyruvoylglucosamine reductase</fullName>
        <ecNumber evidence="20">1.3.1.98</ecNumber>
    </recommendedName>
    <alternativeName>
        <fullName evidence="20">UDP-N-acetylmuramate dehydrogenase</fullName>
    </alternativeName>
</protein>
<dbReference type="UniPathway" id="UPA00219"/>
<dbReference type="InterPro" id="IPR000713">
    <property type="entry name" value="Mur_ligase_N"/>
</dbReference>
<dbReference type="GO" id="GO:0005524">
    <property type="term" value="F:ATP binding"/>
    <property type="evidence" value="ECO:0007669"/>
    <property type="project" value="UniProtKB-KW"/>
</dbReference>
<evidence type="ECO:0000256" key="1">
    <source>
        <dbReference type="ARBA" id="ARBA00001974"/>
    </source>
</evidence>
<dbReference type="GO" id="GO:0009252">
    <property type="term" value="P:peptidoglycan biosynthetic process"/>
    <property type="evidence" value="ECO:0007669"/>
    <property type="project" value="UniProtKB-UniRule"/>
</dbReference>
<dbReference type="GO" id="GO:0071555">
    <property type="term" value="P:cell wall organization"/>
    <property type="evidence" value="ECO:0007669"/>
    <property type="project" value="UniProtKB-KW"/>
</dbReference>
<evidence type="ECO:0000256" key="16">
    <source>
        <dbReference type="ARBA" id="ARBA00023306"/>
    </source>
</evidence>
<name>A0A2M8GM60_9BACT</name>
<keyword evidence="6" id="KW-0436">Ligase</keyword>
<dbReference type="Gene3D" id="3.40.50.720">
    <property type="entry name" value="NAD(P)-binding Rossmann-like Domain"/>
    <property type="match status" value="1"/>
</dbReference>
<evidence type="ECO:0000256" key="6">
    <source>
        <dbReference type="ARBA" id="ARBA00022598"/>
    </source>
</evidence>
<evidence type="ECO:0000256" key="17">
    <source>
        <dbReference type="ARBA" id="ARBA00023316"/>
    </source>
</evidence>
<dbReference type="NCBIfam" id="TIGR00179">
    <property type="entry name" value="murB"/>
    <property type="match status" value="1"/>
</dbReference>
<dbReference type="SUPFAM" id="SSF56194">
    <property type="entry name" value="Uridine diphospho-N-Acetylenolpyruvylglucosamine reductase, MurB, C-terminal domain"/>
    <property type="match status" value="1"/>
</dbReference>
<dbReference type="PROSITE" id="PS51387">
    <property type="entry name" value="FAD_PCMH"/>
    <property type="match status" value="1"/>
</dbReference>
<comment type="function">
    <text evidence="2 20">Cell wall formation.</text>
</comment>
<dbReference type="SUPFAM" id="SSF56176">
    <property type="entry name" value="FAD-binding/transporter-associated domain-like"/>
    <property type="match status" value="1"/>
</dbReference>
<dbReference type="Gene3D" id="3.30.465.10">
    <property type="match status" value="1"/>
</dbReference>
<gene>
    <name evidence="20" type="primary">murB</name>
    <name evidence="22" type="ORF">CO007_03640</name>
</gene>
<sequence length="777" mass="88086">MLKQARNIFFLGIKGVAMANLAVILKKIGKRVYGTDIEEEFITDKLLKDNKINWQTGFDSEILSKNIDLVVYSAAHGGLDNPQIITAKKRKIKIISQAELLGELMADFQVKIAVAGCHGKTTTSSLLAYVLNRLKAKPSYLVGVPFFTSYQPVVGFADHQGTNYEKGKYFVVEADEYGVNPPKDKTPKFFKLNSDWIICTNIDFDHPDVYKNIEGTKRAFLKFFDEKKLILCIDNKTILQSLNQLKRSNYITYGFSTKADYQITNWKVNDDGSEFEIFGPRRARLDSSLFKISLFGEQNISNAAAVIVQLIEIGYKTADIKKAIVGFIGAKRRLEKVYEKNGTYLFDDYAHHPTEIKASIKALRARFTDKRIIIIFQPHTYSRTMFLLKEFADSLSLADTAFILPIFSSAREKTTQFKISSQDIINGRKNLSYVKSNVQLINQLNKVLRKGDVIVTMGAGNVYKLKEKIIKIIIQNPKFKSQNYNSKIKIEKNKNLTHYLTLRTKVIAECFIEAKTREDLINAKRYSLENNLPLFILGGGSNFAITKEKLTGLVVKNSYQDLTILNENSKNVTISVSSGCPVSLLISKCLANGWQGFEYHRGLPGSVGGAIYMNSKWTKPLSYFSDTLLYAYLIDDRGQDKKVEKNYFQFAYDYSILQKTKEILLEAVFKLKKVDGQVLKKKSEEVLEYRRLTQPQGLATSGCFFKNFKGKSVGYLIDKAGLKGLTIGDFYVSPVHANFIVNRGHGKNDDLLKLVKIIKERVKKKFGIELEEEVIVI</sequence>
<keyword evidence="9" id="KW-0547">Nucleotide-binding</keyword>
<keyword evidence="11" id="KW-0067">ATP-binding</keyword>
<evidence type="ECO:0000313" key="22">
    <source>
        <dbReference type="EMBL" id="PJC81631.1"/>
    </source>
</evidence>
<dbReference type="Pfam" id="PF01225">
    <property type="entry name" value="Mur_ligase"/>
    <property type="match status" value="1"/>
</dbReference>
<evidence type="ECO:0000256" key="13">
    <source>
        <dbReference type="ARBA" id="ARBA00022960"/>
    </source>
</evidence>
<dbReference type="HAMAP" id="MF_00037">
    <property type="entry name" value="MurB"/>
    <property type="match status" value="1"/>
</dbReference>
<dbReference type="Gene3D" id="3.90.78.10">
    <property type="entry name" value="UDP-N-acetylenolpyruvoylglucosamine reductase, C-terminal domain"/>
    <property type="match status" value="1"/>
</dbReference>
<comment type="pathway">
    <text evidence="4 20">Cell wall biogenesis; peptidoglycan biosynthesis.</text>
</comment>
<dbReference type="InterPro" id="IPR003170">
    <property type="entry name" value="MurB"/>
</dbReference>
<keyword evidence="14 20" id="KW-0573">Peptidoglycan synthesis</keyword>
<comment type="catalytic activity">
    <reaction evidence="19 20">
        <text>UDP-N-acetyl-alpha-D-muramate + NADP(+) = UDP-N-acetyl-3-O-(1-carboxyvinyl)-alpha-D-glucosamine + NADPH + H(+)</text>
        <dbReference type="Rhea" id="RHEA:12248"/>
        <dbReference type="ChEBI" id="CHEBI:15378"/>
        <dbReference type="ChEBI" id="CHEBI:57783"/>
        <dbReference type="ChEBI" id="CHEBI:58349"/>
        <dbReference type="ChEBI" id="CHEBI:68483"/>
        <dbReference type="ChEBI" id="CHEBI:70757"/>
        <dbReference type="EC" id="1.3.1.98"/>
    </reaction>
</comment>
<dbReference type="GO" id="GO:0051301">
    <property type="term" value="P:cell division"/>
    <property type="evidence" value="ECO:0007669"/>
    <property type="project" value="UniProtKB-KW"/>
</dbReference>
<dbReference type="InterPro" id="IPR036318">
    <property type="entry name" value="FAD-bd_PCMH-like_sf"/>
</dbReference>
<dbReference type="InterPro" id="IPR013221">
    <property type="entry name" value="Mur_ligase_cen"/>
</dbReference>
<comment type="caution">
    <text evidence="20">Lacks conserved residue(s) required for the propagation of feature annotation.</text>
</comment>
<dbReference type="InterPro" id="IPR036615">
    <property type="entry name" value="Mur_ligase_C_dom_sf"/>
</dbReference>
<evidence type="ECO:0000256" key="2">
    <source>
        <dbReference type="ARBA" id="ARBA00003921"/>
    </source>
</evidence>
<keyword evidence="5 20" id="KW-0963">Cytoplasm</keyword>
<evidence type="ECO:0000256" key="4">
    <source>
        <dbReference type="ARBA" id="ARBA00004752"/>
    </source>
</evidence>
<evidence type="ECO:0000313" key="23">
    <source>
        <dbReference type="Proteomes" id="UP000229370"/>
    </source>
</evidence>
<dbReference type="EMBL" id="PFQK01000058">
    <property type="protein sequence ID" value="PJC81631.1"/>
    <property type="molecule type" value="Genomic_DNA"/>
</dbReference>
<comment type="catalytic activity">
    <reaction evidence="18">
        <text>UDP-N-acetyl-alpha-D-muramate + L-alanine + ATP = UDP-N-acetyl-alpha-D-muramoyl-L-alanine + ADP + phosphate + H(+)</text>
        <dbReference type="Rhea" id="RHEA:23372"/>
        <dbReference type="ChEBI" id="CHEBI:15378"/>
        <dbReference type="ChEBI" id="CHEBI:30616"/>
        <dbReference type="ChEBI" id="CHEBI:43474"/>
        <dbReference type="ChEBI" id="CHEBI:57972"/>
        <dbReference type="ChEBI" id="CHEBI:70757"/>
        <dbReference type="ChEBI" id="CHEBI:83898"/>
        <dbReference type="ChEBI" id="CHEBI:456216"/>
        <dbReference type="EC" id="6.3.2.8"/>
    </reaction>
</comment>
<evidence type="ECO:0000256" key="10">
    <source>
        <dbReference type="ARBA" id="ARBA00022827"/>
    </source>
</evidence>
<evidence type="ECO:0000256" key="8">
    <source>
        <dbReference type="ARBA" id="ARBA00022630"/>
    </source>
</evidence>
<comment type="cofactor">
    <cofactor evidence="1 20">
        <name>FAD</name>
        <dbReference type="ChEBI" id="CHEBI:57692"/>
    </cofactor>
</comment>
<dbReference type="InterPro" id="IPR004101">
    <property type="entry name" value="Mur_ligase_C"/>
</dbReference>
<keyword evidence="10 20" id="KW-0274">FAD</keyword>
<dbReference type="PANTHER" id="PTHR43445">
    <property type="entry name" value="UDP-N-ACETYLMURAMATE--L-ALANINE LIGASE-RELATED"/>
    <property type="match status" value="1"/>
</dbReference>
<keyword evidence="7 20" id="KW-0132">Cell division</keyword>
<comment type="similarity">
    <text evidence="20">Belongs to the MurB family.</text>
</comment>
<dbReference type="InterPro" id="IPR036635">
    <property type="entry name" value="MurB_C_sf"/>
</dbReference>
<dbReference type="InterPro" id="IPR011601">
    <property type="entry name" value="MurB_C"/>
</dbReference>
<dbReference type="GO" id="GO:0008360">
    <property type="term" value="P:regulation of cell shape"/>
    <property type="evidence" value="ECO:0007669"/>
    <property type="project" value="UniProtKB-KW"/>
</dbReference>
<evidence type="ECO:0000256" key="9">
    <source>
        <dbReference type="ARBA" id="ARBA00022741"/>
    </source>
</evidence>
<evidence type="ECO:0000256" key="11">
    <source>
        <dbReference type="ARBA" id="ARBA00022840"/>
    </source>
</evidence>
<dbReference type="Pfam" id="PF02873">
    <property type="entry name" value="MurB_C"/>
    <property type="match status" value="1"/>
</dbReference>
<keyword evidence="12 20" id="KW-0521">NADP</keyword>
<dbReference type="Proteomes" id="UP000229370">
    <property type="component" value="Unassembled WGS sequence"/>
</dbReference>
<evidence type="ECO:0000256" key="19">
    <source>
        <dbReference type="ARBA" id="ARBA00048914"/>
    </source>
</evidence>
<comment type="caution">
    <text evidence="22">The sequence shown here is derived from an EMBL/GenBank/DDBJ whole genome shotgun (WGS) entry which is preliminary data.</text>
</comment>
<feature type="domain" description="FAD-binding PCMH-type" evidence="21">
    <location>
        <begin position="504"/>
        <end position="674"/>
    </location>
</feature>
<dbReference type="AlphaFoldDB" id="A0A2M8GM60"/>
<dbReference type="InterPro" id="IPR050061">
    <property type="entry name" value="MurCDEF_pg_biosynth"/>
</dbReference>
<keyword evidence="16 20" id="KW-0131">Cell cycle</keyword>
<keyword evidence="13 20" id="KW-0133">Cell shape</keyword>
<keyword evidence="15 20" id="KW-0560">Oxidoreductase</keyword>
<dbReference type="Pfam" id="PF08245">
    <property type="entry name" value="Mur_ligase_M"/>
    <property type="match status" value="1"/>
</dbReference>
<dbReference type="Gene3D" id="3.90.190.20">
    <property type="entry name" value="Mur ligase, C-terminal domain"/>
    <property type="match status" value="1"/>
</dbReference>
<evidence type="ECO:0000256" key="7">
    <source>
        <dbReference type="ARBA" id="ARBA00022618"/>
    </source>
</evidence>
<dbReference type="GO" id="GO:0071949">
    <property type="term" value="F:FAD binding"/>
    <property type="evidence" value="ECO:0007669"/>
    <property type="project" value="InterPro"/>
</dbReference>
<keyword evidence="17 20" id="KW-0961">Cell wall biogenesis/degradation</keyword>
<evidence type="ECO:0000256" key="15">
    <source>
        <dbReference type="ARBA" id="ARBA00023002"/>
    </source>
</evidence>
<dbReference type="InterPro" id="IPR016166">
    <property type="entry name" value="FAD-bd_PCMH"/>
</dbReference>
<dbReference type="InterPro" id="IPR006094">
    <property type="entry name" value="Oxid_FAD_bind_N"/>
</dbReference>
<dbReference type="InterPro" id="IPR016167">
    <property type="entry name" value="FAD-bd_PCMH_sub1"/>
</dbReference>
<dbReference type="PANTHER" id="PTHR43445:SF3">
    <property type="entry name" value="UDP-N-ACETYLMURAMATE--L-ALANINE LIGASE"/>
    <property type="match status" value="1"/>
</dbReference>
<evidence type="ECO:0000256" key="12">
    <source>
        <dbReference type="ARBA" id="ARBA00022857"/>
    </source>
</evidence>
<dbReference type="SUPFAM" id="SSF51984">
    <property type="entry name" value="MurCD N-terminal domain"/>
    <property type="match status" value="1"/>
</dbReference>
<dbReference type="Gene3D" id="3.30.43.10">
    <property type="entry name" value="Uridine Diphospho-n-acetylenolpyruvylglucosamine Reductase, domain 2"/>
    <property type="match status" value="1"/>
</dbReference>
<dbReference type="InterPro" id="IPR036565">
    <property type="entry name" value="Mur-like_cat_sf"/>
</dbReference>
<dbReference type="GO" id="GO:0008762">
    <property type="term" value="F:UDP-N-acetylmuramate dehydrogenase activity"/>
    <property type="evidence" value="ECO:0007669"/>
    <property type="project" value="UniProtKB-UniRule"/>
</dbReference>